<feature type="coiled-coil region" evidence="1">
    <location>
        <begin position="77"/>
        <end position="104"/>
    </location>
</feature>
<dbReference type="KEGG" id="ock:EXM22_10570"/>
<sequence>MMAYSAHKLQRSRRGKIFGICQGIADWRDLPVEYIRIFLILAFLFTGFFPVGILYFLAALFLPLEPDVRGDDNQRRQDNIRRDFSDLKERVKNMESRVFDKERDWEDRFRREKK</sequence>
<name>A0A5C1QJV3_9SPIO</name>
<dbReference type="InterPro" id="IPR007168">
    <property type="entry name" value="Phageshock_PspC_N"/>
</dbReference>
<keyword evidence="1" id="KW-0175">Coiled coil</keyword>
<dbReference type="OrthoDB" id="9815286at2"/>
<reference evidence="4 5" key="1">
    <citation type="submission" date="2019-02" db="EMBL/GenBank/DDBJ databases">
        <title>Complete Genome Sequence and Methylome Analysis of free living Spirochaetas.</title>
        <authorList>
            <person name="Fomenkov A."/>
            <person name="Dubinina G."/>
            <person name="Leshcheva N."/>
            <person name="Mikheeva N."/>
            <person name="Grabovich M."/>
            <person name="Vincze T."/>
            <person name="Roberts R.J."/>
        </authorList>
    </citation>
    <scope>NUCLEOTIDE SEQUENCE [LARGE SCALE GENOMIC DNA]</scope>
    <source>
        <strain evidence="4 5">K2</strain>
    </source>
</reference>
<evidence type="ECO:0000256" key="1">
    <source>
        <dbReference type="SAM" id="Coils"/>
    </source>
</evidence>
<gene>
    <name evidence="4" type="ORF">EXM22_10570</name>
</gene>
<evidence type="ECO:0000313" key="5">
    <source>
        <dbReference type="Proteomes" id="UP000324209"/>
    </source>
</evidence>
<keyword evidence="2" id="KW-0472">Membrane</keyword>
<dbReference type="Proteomes" id="UP000324209">
    <property type="component" value="Chromosome"/>
</dbReference>
<keyword evidence="2" id="KW-0812">Transmembrane</keyword>
<keyword evidence="5" id="KW-1185">Reference proteome</keyword>
<dbReference type="RefSeq" id="WP_149486486.1">
    <property type="nucleotide sequence ID" value="NZ_CP036150.1"/>
</dbReference>
<evidence type="ECO:0000259" key="3">
    <source>
        <dbReference type="Pfam" id="PF04024"/>
    </source>
</evidence>
<feature type="transmembrane region" description="Helical" evidence="2">
    <location>
        <begin position="37"/>
        <end position="62"/>
    </location>
</feature>
<protein>
    <submittedName>
        <fullName evidence="4">PspC domain-containing protein</fullName>
    </submittedName>
</protein>
<dbReference type="EMBL" id="CP036150">
    <property type="protein sequence ID" value="QEN08405.1"/>
    <property type="molecule type" value="Genomic_DNA"/>
</dbReference>
<evidence type="ECO:0000313" key="4">
    <source>
        <dbReference type="EMBL" id="QEN08405.1"/>
    </source>
</evidence>
<proteinExistence type="predicted"/>
<feature type="domain" description="Phage shock protein PspC N-terminal" evidence="3">
    <location>
        <begin position="8"/>
        <end position="64"/>
    </location>
</feature>
<accession>A0A5C1QJV3</accession>
<organism evidence="4 5">
    <name type="scientific">Oceanispirochaeta crateris</name>
    <dbReference type="NCBI Taxonomy" id="2518645"/>
    <lineage>
        <taxon>Bacteria</taxon>
        <taxon>Pseudomonadati</taxon>
        <taxon>Spirochaetota</taxon>
        <taxon>Spirochaetia</taxon>
        <taxon>Spirochaetales</taxon>
        <taxon>Spirochaetaceae</taxon>
        <taxon>Oceanispirochaeta</taxon>
    </lineage>
</organism>
<dbReference type="AlphaFoldDB" id="A0A5C1QJV3"/>
<dbReference type="Pfam" id="PF04024">
    <property type="entry name" value="PspC"/>
    <property type="match status" value="1"/>
</dbReference>
<evidence type="ECO:0000256" key="2">
    <source>
        <dbReference type="SAM" id="Phobius"/>
    </source>
</evidence>
<keyword evidence="2" id="KW-1133">Transmembrane helix</keyword>